<dbReference type="Proteomes" id="UP001385951">
    <property type="component" value="Unassembled WGS sequence"/>
</dbReference>
<feature type="region of interest" description="Disordered" evidence="2">
    <location>
        <begin position="661"/>
        <end position="857"/>
    </location>
</feature>
<feature type="region of interest" description="Disordered" evidence="2">
    <location>
        <begin position="304"/>
        <end position="328"/>
    </location>
</feature>
<feature type="compositionally biased region" description="Polar residues" evidence="2">
    <location>
        <begin position="760"/>
        <end position="779"/>
    </location>
</feature>
<gene>
    <name evidence="3" type="ORF">QCA50_008036</name>
</gene>
<evidence type="ECO:0000313" key="3">
    <source>
        <dbReference type="EMBL" id="KAK7688498.1"/>
    </source>
</evidence>
<feature type="compositionally biased region" description="Polar residues" evidence="2">
    <location>
        <begin position="689"/>
        <end position="708"/>
    </location>
</feature>
<feature type="compositionally biased region" description="Low complexity" evidence="2">
    <location>
        <begin position="663"/>
        <end position="678"/>
    </location>
</feature>
<dbReference type="AlphaFoldDB" id="A0AAW0G5E3"/>
<dbReference type="PANTHER" id="PTHR23159">
    <property type="entry name" value="CENTROSOMAL PROTEIN 2"/>
    <property type="match status" value="1"/>
</dbReference>
<evidence type="ECO:0000313" key="4">
    <source>
        <dbReference type="Proteomes" id="UP001385951"/>
    </source>
</evidence>
<evidence type="ECO:0000256" key="2">
    <source>
        <dbReference type="SAM" id="MobiDB-lite"/>
    </source>
</evidence>
<feature type="compositionally biased region" description="Polar residues" evidence="2">
    <location>
        <begin position="812"/>
        <end position="827"/>
    </location>
</feature>
<keyword evidence="1" id="KW-0175">Coiled coil</keyword>
<accession>A0AAW0G5E3</accession>
<evidence type="ECO:0000256" key="1">
    <source>
        <dbReference type="SAM" id="Coils"/>
    </source>
</evidence>
<proteinExistence type="predicted"/>
<dbReference type="EMBL" id="JASBNA010000010">
    <property type="protein sequence ID" value="KAK7688498.1"/>
    <property type="molecule type" value="Genomic_DNA"/>
</dbReference>
<keyword evidence="4" id="KW-1185">Reference proteome</keyword>
<feature type="region of interest" description="Disordered" evidence="2">
    <location>
        <begin position="415"/>
        <end position="452"/>
    </location>
</feature>
<reference evidence="3 4" key="1">
    <citation type="submission" date="2022-09" db="EMBL/GenBank/DDBJ databases">
        <authorList>
            <person name="Palmer J.M."/>
        </authorList>
    </citation>
    <scope>NUCLEOTIDE SEQUENCE [LARGE SCALE GENOMIC DNA]</scope>
    <source>
        <strain evidence="3 4">DSM 7382</strain>
    </source>
</reference>
<name>A0AAW0G5E3_9APHY</name>
<dbReference type="PANTHER" id="PTHR23159:SF31">
    <property type="entry name" value="CENTROSOME-ASSOCIATED PROTEIN CEP250 ISOFORM X1"/>
    <property type="match status" value="1"/>
</dbReference>
<feature type="region of interest" description="Disordered" evidence="2">
    <location>
        <begin position="37"/>
        <end position="66"/>
    </location>
</feature>
<comment type="caution">
    <text evidence="3">The sequence shown here is derived from an EMBL/GenBank/DDBJ whole genome shotgun (WGS) entry which is preliminary data.</text>
</comment>
<protein>
    <submittedName>
        <fullName evidence="3">Uncharacterized protein</fullName>
    </submittedName>
</protein>
<feature type="compositionally biased region" description="Polar residues" evidence="2">
    <location>
        <begin position="731"/>
        <end position="744"/>
    </location>
</feature>
<organism evidence="3 4">
    <name type="scientific">Cerrena zonata</name>
    <dbReference type="NCBI Taxonomy" id="2478898"/>
    <lineage>
        <taxon>Eukaryota</taxon>
        <taxon>Fungi</taxon>
        <taxon>Dikarya</taxon>
        <taxon>Basidiomycota</taxon>
        <taxon>Agaricomycotina</taxon>
        <taxon>Agaricomycetes</taxon>
        <taxon>Polyporales</taxon>
        <taxon>Cerrenaceae</taxon>
        <taxon>Cerrena</taxon>
    </lineage>
</organism>
<feature type="compositionally biased region" description="Basic and acidic residues" evidence="2">
    <location>
        <begin position="415"/>
        <end position="431"/>
    </location>
</feature>
<dbReference type="Gene3D" id="1.10.287.1490">
    <property type="match status" value="1"/>
</dbReference>
<feature type="coiled-coil region" evidence="1">
    <location>
        <begin position="179"/>
        <end position="287"/>
    </location>
</feature>
<sequence>MSRSSLIVLSRPSKIICNPLPNVLLLPTIEASRSASARPSSIHLDQGSTSTPANDAVKTKAKHSRSRAVSDTVFQNMILSPSGTTTPQEGKIPEAEINDTSTALVVMGSPEKEKDPFGAHATTYYTPGTMLPPSPPMSTHTRKASREEDIIWSLRTQLALQSELCAQFELDLGARDELVQTLSERLADTERECERRKNVVRNWRKRVADLEKCVRGLEEEVDRSREESMERSVMDEASGEALRMLHRQISDLEREKNENERREREAKEELEARIRELEKVKMELKQRDQSERELEAGIRAAREEMDSMGMPLSPPRHSQVRNDDQREEMRDLLLKSEAHTAAQAAWEEERTALLEADGVMRQDQVELQSQLTDAREEILRREQEMALLRAELEAQWKNTEKSGEEFEKIRAERQQLEKERDELKDEVDALSERISTMELESDDTGSRKEEIEKELEEAWRAKDEAEQQREELEAHLRVEEEHADELTRALQEREDRVTELTQERRYAQEGLTRMQENLRQRDAELAELTSRLHQRDIQVEELHSEISRVKRDHARTVDEQSRKLSEVVAREVEARAAMEQMLRGKVETDVMQGTLKERVEMLQGEVERLRRQVHELQQESADKEVKLTQMSKQRAQDKEDLQGLNIALDSKQQELELLKRRVATTTGRTSATTTPATASKAPYRRESSIFGTPSASRPPSVLSDTGSVTKERKNSDPPLAAKAALARSVRHNTSASVSGSTPTANRKRVDGAMGPPPLKRTSSLAQSTTATPTRIPSNGSTSSASSFTRSTSATPTTSTARRATISHASASMKSKPNGTSRDSLTAGSVSSVSEEDEKENIATPVQKATRRMSAVPA</sequence>
<feature type="compositionally biased region" description="Low complexity" evidence="2">
    <location>
        <begin position="780"/>
        <end position="811"/>
    </location>
</feature>